<feature type="active site" description="Charge relay system" evidence="7">
    <location>
        <position position="992"/>
    </location>
</feature>
<feature type="region of interest" description="Disordered" evidence="8">
    <location>
        <begin position="422"/>
        <end position="441"/>
    </location>
</feature>
<dbReference type="GO" id="GO:0070681">
    <property type="term" value="P:glutaminyl-tRNAGln biosynthesis via transamidation"/>
    <property type="evidence" value="ECO:0007669"/>
    <property type="project" value="UniProtKB-UniRule"/>
</dbReference>
<feature type="compositionally biased region" description="Polar residues" evidence="8">
    <location>
        <begin position="107"/>
        <end position="116"/>
    </location>
</feature>
<dbReference type="GO" id="GO:0032543">
    <property type="term" value="P:mitochondrial translation"/>
    <property type="evidence" value="ECO:0007669"/>
    <property type="project" value="UniProtKB-UniRule"/>
</dbReference>
<evidence type="ECO:0000256" key="1">
    <source>
        <dbReference type="ARBA" id="ARBA00008069"/>
    </source>
</evidence>
<dbReference type="EC" id="6.3.5.7" evidence="7"/>
<dbReference type="InterPro" id="IPR036928">
    <property type="entry name" value="AS_sf"/>
</dbReference>
<keyword evidence="3 7" id="KW-0547">Nucleotide-binding</keyword>
<comment type="subunit">
    <text evidence="7">Subunit of the heterotrimeric GatCAB amidotransferase (AdT) complex, composed of A, B and C subunits.</text>
</comment>
<feature type="region of interest" description="Disordered" evidence="8">
    <location>
        <begin position="46"/>
        <end position="131"/>
    </location>
</feature>
<protein>
    <recommendedName>
        <fullName evidence="7">Glutamyl-tRNA(Gln) amidotransferase subunit A, mitochondrial</fullName>
        <shortName evidence="7">Glu-AdT subunit A</shortName>
        <ecNumber evidence="7">6.3.5.7</ecNumber>
    </recommendedName>
</protein>
<evidence type="ECO:0000256" key="6">
    <source>
        <dbReference type="ARBA" id="ARBA00047407"/>
    </source>
</evidence>
<feature type="region of interest" description="Disordered" evidence="8">
    <location>
        <begin position="1"/>
        <end position="26"/>
    </location>
</feature>
<dbReference type="GO" id="GO:0030956">
    <property type="term" value="C:glutamyl-tRNA(Gln) amidotransferase complex"/>
    <property type="evidence" value="ECO:0007669"/>
    <property type="project" value="UniProtKB-UniRule"/>
</dbReference>
<feature type="region of interest" description="Disordered" evidence="8">
    <location>
        <begin position="162"/>
        <end position="214"/>
    </location>
</feature>
<dbReference type="PANTHER" id="PTHR11895">
    <property type="entry name" value="TRANSAMIDASE"/>
    <property type="match status" value="1"/>
</dbReference>
<feature type="active site" description="Acyl-ester intermediate" evidence="7">
    <location>
        <position position="1102"/>
    </location>
</feature>
<evidence type="ECO:0000313" key="11">
    <source>
        <dbReference type="Proteomes" id="UP001056384"/>
    </source>
</evidence>
<feature type="active site" description="Charge relay system" evidence="7">
    <location>
        <position position="1078"/>
    </location>
</feature>
<feature type="region of interest" description="Disordered" evidence="8">
    <location>
        <begin position="472"/>
        <end position="496"/>
    </location>
</feature>
<feature type="compositionally biased region" description="Polar residues" evidence="8">
    <location>
        <begin position="189"/>
        <end position="204"/>
    </location>
</feature>
<sequence>MTPQSEGLDSSAPPTARDALQSNLDSTLTLNRKKSWFGSAREAFHRGAKGVVDHLRSGDRKDSCAEDQENVDPEEDDGNSSGHNTGADNDSLTPLRRNRADKHKTTSPRGTISSLRQHIHTSGKSRGKRGALSEIMTAGALETHGSCEPATGATTDHVVRNEAQPDEKSPTKQHGRKSSVAKSMIGSLRSLSRRGTMSKPTSPTGDGGSPMSAAFAIPLPSSPIAIPAPSLKLNLGDAANISTSFLQRSAFDQRAELMAVTPPAIDQSMKLPIYCTRRLSENPDHTRSPSGRIEFQQKNPTGAVLDLPIDDFEVSLPHGPSTPVPGSDGQMEIDGTVDIFQEPPLFERSVEARDTPEKRDNKTLKKMISLDALAEQHIRDSPMRGFRLTPASSRKIRDISGTTVKTCPTDMPPLTRQLAALSTPSAGHRDPASGLWKSDDPFAPENAVSDIAANTATQPRITVHRADVALNADSPMSSTKSNSSFDNGSAQSSRMSDDDLRLGNLQARIIAARAVVDHAEQSNVMDSAHKIPSVQESLKMLQESTRAWSSQASSRLSSAQYDQFHPEHFLGLQECEHADPPPSIVDTEDQGSVQCSRGAENERPDVQHVHRCIDKPQIPSANTQHLRTDCAEDADDTFWKFSVQDWMHKRDHSVAPTESSSRRESIVDNCEVAGVRGTPPIGPEATNVECPPSMGDRLSFDLKRSNRNMRYNALTDTSNLSVAECGDGLGTRTPAFPLPARYYPMHDAEGFETRRDRGCSLHDFEAVFPASARLSPKKKTTSTQPQKIADCDPSSDGIEHELQEAITDHYVFQTALAGVEVTEYPELRGKAVDWRDCHVETGGHDQSAIVAGDECELPKSNEVNEEADEQQSLTPARAASLTHRVRGLVLNGQVQSGGFQDENSFKVLAATPTDDDSLENCLDWYKRYEACQGHFPSDHPSSEADFSLEAQRSVPATPQKRGAEHTSPGEALPAGTQSPTKSHRSPVSIGIKANIVSKDESSDGKYAVASSKMLQGYSSPFDATVVQLLRAAATSPHAVQVGGSMDEFGMGSHSQYAYGGPVQSIYSRGGVSLSPGGSSGGSAVSVAKGERDVALGTDTGGSVRLPAAYMGVLGFKPSYGRISRWGVIQYANSLDTVGILGRRVRDLEAVFGVLDQYDAQDSTSLSESLRQRIRSQRSGSPGSLRIGIPAEYNIQELSPIVKQTYIKTLQALRDAGHTLHPVSLPSTRSALSAYYVLAPAEASSNLAKYDGIRYGHRTTPTDASPHGDPPLPLYAKTRGEGFGEEVKRRILLGAYTLSSEAMDNYFIQAQRVRRLVQKDFDRVFALQNPLLDAAAAETVEDGVNVDLLLTPTAPTLPPTVEELAKQSPLESYMNDVFTVPASLAGLPAISVPVSVPETHSKDLEDTDIKSAGMQLIGQFGDDRLVLNAARQLHEQLDAVKG</sequence>
<keyword evidence="5 7" id="KW-0648">Protein biosynthesis</keyword>
<dbReference type="GO" id="GO:0005739">
    <property type="term" value="C:mitochondrion"/>
    <property type="evidence" value="ECO:0007669"/>
    <property type="project" value="UniProtKB-SubCell"/>
</dbReference>
<feature type="compositionally biased region" description="Basic residues" evidence="8">
    <location>
        <begin position="96"/>
        <end position="106"/>
    </location>
</feature>
<evidence type="ECO:0000313" key="10">
    <source>
        <dbReference type="EMBL" id="USW55484.1"/>
    </source>
</evidence>
<feature type="region of interest" description="Disordered" evidence="8">
    <location>
        <begin position="936"/>
        <end position="987"/>
    </location>
</feature>
<name>A0A9Q9EMH7_9PEZI</name>
<keyword evidence="2 7" id="KW-0436">Ligase</keyword>
<dbReference type="PROSITE" id="PS00571">
    <property type="entry name" value="AMIDASES"/>
    <property type="match status" value="1"/>
</dbReference>
<dbReference type="Pfam" id="PF01425">
    <property type="entry name" value="Amidase"/>
    <property type="match status" value="1"/>
</dbReference>
<dbReference type="InterPro" id="IPR000120">
    <property type="entry name" value="Amidase"/>
</dbReference>
<evidence type="ECO:0000256" key="2">
    <source>
        <dbReference type="ARBA" id="ARBA00022598"/>
    </source>
</evidence>
<proteinExistence type="inferred from homology"/>
<dbReference type="InterPro" id="IPR004412">
    <property type="entry name" value="GatA"/>
</dbReference>
<evidence type="ECO:0000256" key="4">
    <source>
        <dbReference type="ARBA" id="ARBA00022840"/>
    </source>
</evidence>
<comment type="subcellular location">
    <subcellularLocation>
        <location evidence="7">Mitochondrion</location>
    </subcellularLocation>
</comment>
<feature type="compositionally biased region" description="Polar residues" evidence="8">
    <location>
        <begin position="79"/>
        <end position="92"/>
    </location>
</feature>
<evidence type="ECO:0000256" key="8">
    <source>
        <dbReference type="SAM" id="MobiDB-lite"/>
    </source>
</evidence>
<evidence type="ECO:0000256" key="7">
    <source>
        <dbReference type="HAMAP-Rule" id="MF_03150"/>
    </source>
</evidence>
<feature type="compositionally biased region" description="Acidic residues" evidence="8">
    <location>
        <begin position="65"/>
        <end position="78"/>
    </location>
</feature>
<dbReference type="EMBL" id="CP099424">
    <property type="protein sequence ID" value="USW55484.1"/>
    <property type="molecule type" value="Genomic_DNA"/>
</dbReference>
<reference evidence="10" key="1">
    <citation type="submission" date="2022-06" db="EMBL/GenBank/DDBJ databases">
        <title>Complete genome sequences of two strains of the flax pathogen Septoria linicola.</title>
        <authorList>
            <person name="Lapalu N."/>
            <person name="Simon A."/>
            <person name="Demenou B."/>
            <person name="Paumier D."/>
            <person name="Guillot M.-P."/>
            <person name="Gout L."/>
            <person name="Valade R."/>
        </authorList>
    </citation>
    <scope>NUCLEOTIDE SEQUENCE</scope>
    <source>
        <strain evidence="10">SE15195</strain>
    </source>
</reference>
<organism evidence="10 11">
    <name type="scientific">Septoria linicola</name>
    <dbReference type="NCBI Taxonomy" id="215465"/>
    <lineage>
        <taxon>Eukaryota</taxon>
        <taxon>Fungi</taxon>
        <taxon>Dikarya</taxon>
        <taxon>Ascomycota</taxon>
        <taxon>Pezizomycotina</taxon>
        <taxon>Dothideomycetes</taxon>
        <taxon>Dothideomycetidae</taxon>
        <taxon>Mycosphaerellales</taxon>
        <taxon>Mycosphaerellaceae</taxon>
        <taxon>Septoria</taxon>
    </lineage>
</organism>
<evidence type="ECO:0000256" key="5">
    <source>
        <dbReference type="ARBA" id="ARBA00022917"/>
    </source>
</evidence>
<dbReference type="InterPro" id="IPR023631">
    <property type="entry name" value="Amidase_dom"/>
</dbReference>
<feature type="domain" description="Amidase" evidence="9">
    <location>
        <begin position="989"/>
        <end position="1426"/>
    </location>
</feature>
<comment type="similarity">
    <text evidence="1 7">Belongs to the amidase family. GatA subfamily.</text>
</comment>
<dbReference type="GO" id="GO:0005524">
    <property type="term" value="F:ATP binding"/>
    <property type="evidence" value="ECO:0007669"/>
    <property type="project" value="UniProtKB-KW"/>
</dbReference>
<keyword evidence="4 7" id="KW-0067">ATP-binding</keyword>
<dbReference type="Proteomes" id="UP001056384">
    <property type="component" value="Chromosome 7"/>
</dbReference>
<gene>
    <name evidence="10" type="ORF">Slin15195_G088030</name>
</gene>
<comment type="catalytic activity">
    <reaction evidence="6 7">
        <text>L-glutamyl-tRNA(Gln) + L-glutamine + ATP + H2O = L-glutaminyl-tRNA(Gln) + L-glutamate + ADP + phosphate + H(+)</text>
        <dbReference type="Rhea" id="RHEA:17521"/>
        <dbReference type="Rhea" id="RHEA-COMP:9681"/>
        <dbReference type="Rhea" id="RHEA-COMP:9684"/>
        <dbReference type="ChEBI" id="CHEBI:15377"/>
        <dbReference type="ChEBI" id="CHEBI:15378"/>
        <dbReference type="ChEBI" id="CHEBI:29985"/>
        <dbReference type="ChEBI" id="CHEBI:30616"/>
        <dbReference type="ChEBI" id="CHEBI:43474"/>
        <dbReference type="ChEBI" id="CHEBI:58359"/>
        <dbReference type="ChEBI" id="CHEBI:78520"/>
        <dbReference type="ChEBI" id="CHEBI:78521"/>
        <dbReference type="ChEBI" id="CHEBI:456216"/>
        <dbReference type="EC" id="6.3.5.7"/>
    </reaction>
</comment>
<dbReference type="InterPro" id="IPR020556">
    <property type="entry name" value="Amidase_CS"/>
</dbReference>
<feature type="compositionally biased region" description="Polar residues" evidence="8">
    <location>
        <begin position="474"/>
        <end position="494"/>
    </location>
</feature>
<dbReference type="PANTHER" id="PTHR11895:SF7">
    <property type="entry name" value="GLUTAMYL-TRNA(GLN) AMIDOTRANSFERASE SUBUNIT A, MITOCHONDRIAL"/>
    <property type="match status" value="1"/>
</dbReference>
<dbReference type="Gene3D" id="3.90.1300.10">
    <property type="entry name" value="Amidase signature (AS) domain"/>
    <property type="match status" value="1"/>
</dbReference>
<keyword evidence="11" id="KW-1185">Reference proteome</keyword>
<feature type="compositionally biased region" description="Basic residues" evidence="8">
    <location>
        <begin position="117"/>
        <end position="129"/>
    </location>
</feature>
<dbReference type="GO" id="GO:0050567">
    <property type="term" value="F:glutaminyl-tRNA synthase (glutamine-hydrolyzing) activity"/>
    <property type="evidence" value="ECO:0007669"/>
    <property type="project" value="UniProtKB-UniRule"/>
</dbReference>
<comment type="function">
    <text evidence="7">Allows the formation of correctly charged Gln-tRNA(Gln) through the transamidation of misacylated Glu-tRNA(Gln) in the mitochondria. The reaction takes place in the presence of glutamine and ATP through an activated gamma-phospho-Glu-tRNA(Gln).</text>
</comment>
<keyword evidence="7" id="KW-0496">Mitochondrion</keyword>
<evidence type="ECO:0000256" key="3">
    <source>
        <dbReference type="ARBA" id="ARBA00022741"/>
    </source>
</evidence>
<feature type="region of interest" description="Disordered" evidence="8">
    <location>
        <begin position="775"/>
        <end position="794"/>
    </location>
</feature>
<accession>A0A9Q9EMH7</accession>
<dbReference type="HAMAP" id="MF_00120">
    <property type="entry name" value="GatA"/>
    <property type="match status" value="1"/>
</dbReference>
<feature type="compositionally biased region" description="Basic and acidic residues" evidence="8">
    <location>
        <begin position="51"/>
        <end position="64"/>
    </location>
</feature>
<evidence type="ECO:0000259" key="9">
    <source>
        <dbReference type="Pfam" id="PF01425"/>
    </source>
</evidence>
<dbReference type="SUPFAM" id="SSF75304">
    <property type="entry name" value="Amidase signature (AS) enzymes"/>
    <property type="match status" value="1"/>
</dbReference>